<dbReference type="Proteomes" id="UP000297299">
    <property type="component" value="Unassembled WGS sequence"/>
</dbReference>
<feature type="compositionally biased region" description="Acidic residues" evidence="1">
    <location>
        <begin position="76"/>
        <end position="112"/>
    </location>
</feature>
<keyword evidence="3" id="KW-1185">Reference proteome</keyword>
<dbReference type="AlphaFoldDB" id="A0A4Y8CN78"/>
<reference evidence="2 3" key="1">
    <citation type="submission" date="2017-11" db="EMBL/GenBank/DDBJ databases">
        <title>Comparative genomics of Botrytis spp.</title>
        <authorList>
            <person name="Valero-Jimenez C.A."/>
            <person name="Tapia P."/>
            <person name="Veloso J."/>
            <person name="Silva-Moreno E."/>
            <person name="Staats M."/>
            <person name="Valdes J.H."/>
            <person name="Van Kan J.A.L."/>
        </authorList>
    </citation>
    <scope>NUCLEOTIDE SEQUENCE [LARGE SCALE GENOMIC DNA]</scope>
    <source>
        <strain evidence="2 3">MUCL2830</strain>
    </source>
</reference>
<sequence>MIWKFESRLRPKSSSLQCINDTFVEHQPNPPQDFIVKKNYPIRSEDREGLDTVAGEPEDDDAYSDGIPYDSRSEPDSEPEFVFPEEDDSDIDRNEGDDESTEDEIAMSDTDDLCTLPLG</sequence>
<evidence type="ECO:0000256" key="1">
    <source>
        <dbReference type="SAM" id="MobiDB-lite"/>
    </source>
</evidence>
<name>A0A4Y8CN78_9HELO</name>
<comment type="caution">
    <text evidence="2">The sequence shown here is derived from an EMBL/GenBank/DDBJ whole genome shotgun (WGS) entry which is preliminary data.</text>
</comment>
<dbReference type="EMBL" id="PHWZ01000448">
    <property type="protein sequence ID" value="TEY39870.1"/>
    <property type="molecule type" value="Genomic_DNA"/>
</dbReference>
<proteinExistence type="predicted"/>
<evidence type="ECO:0000313" key="3">
    <source>
        <dbReference type="Proteomes" id="UP000297299"/>
    </source>
</evidence>
<evidence type="ECO:0000313" key="2">
    <source>
        <dbReference type="EMBL" id="TEY39870.1"/>
    </source>
</evidence>
<protein>
    <submittedName>
        <fullName evidence="2">Uncharacterized protein</fullName>
    </submittedName>
</protein>
<gene>
    <name evidence="2" type="ORF">BOTCAL_0449g00070</name>
</gene>
<organism evidence="2 3">
    <name type="scientific">Botryotinia calthae</name>
    <dbReference type="NCBI Taxonomy" id="38488"/>
    <lineage>
        <taxon>Eukaryota</taxon>
        <taxon>Fungi</taxon>
        <taxon>Dikarya</taxon>
        <taxon>Ascomycota</taxon>
        <taxon>Pezizomycotina</taxon>
        <taxon>Leotiomycetes</taxon>
        <taxon>Helotiales</taxon>
        <taxon>Sclerotiniaceae</taxon>
        <taxon>Botryotinia</taxon>
    </lineage>
</organism>
<accession>A0A4Y8CN78</accession>
<feature type="region of interest" description="Disordered" evidence="1">
    <location>
        <begin position="23"/>
        <end position="119"/>
    </location>
</feature>